<organism evidence="1 2">
    <name type="scientific">Adonisia turfae CCMR0081</name>
    <dbReference type="NCBI Taxonomy" id="2292702"/>
    <lineage>
        <taxon>Bacteria</taxon>
        <taxon>Bacillati</taxon>
        <taxon>Cyanobacteriota</taxon>
        <taxon>Adonisia</taxon>
        <taxon>Adonisia turfae</taxon>
    </lineage>
</organism>
<reference evidence="1 2" key="1">
    <citation type="journal article" date="2020" name="Microb. Ecol.">
        <title>Ecogenomics of the Marine Benthic Filamentous Cyanobacterium Adonisia.</title>
        <authorList>
            <person name="Walter J.M."/>
            <person name="Coutinho F.H."/>
            <person name="Leomil L."/>
            <person name="Hargreaves P.I."/>
            <person name="Campeao M.E."/>
            <person name="Vieira V.V."/>
            <person name="Silva B.S."/>
            <person name="Fistarol G.O."/>
            <person name="Salomon P.S."/>
            <person name="Sawabe T."/>
            <person name="Mino S."/>
            <person name="Hosokawa M."/>
            <person name="Miyashita H."/>
            <person name="Maruyama F."/>
            <person name="van Verk M.C."/>
            <person name="Dutilh B.E."/>
            <person name="Thompson C.C."/>
            <person name="Thompson F.L."/>
        </authorList>
    </citation>
    <scope>NUCLEOTIDE SEQUENCE [LARGE SCALE GENOMIC DNA]</scope>
    <source>
        <strain evidence="1 2">CCMR0081</strain>
    </source>
</reference>
<protein>
    <submittedName>
        <fullName evidence="1">YbjN domain-containing protein</fullName>
    </submittedName>
</protein>
<dbReference type="AlphaFoldDB" id="A0A6M0RVH0"/>
<dbReference type="CDD" id="cd17036">
    <property type="entry name" value="T3SC_YbjN-like_1"/>
    <property type="match status" value="1"/>
</dbReference>
<dbReference type="Proteomes" id="UP000481033">
    <property type="component" value="Unassembled WGS sequence"/>
</dbReference>
<proteinExistence type="predicted"/>
<dbReference type="InterPro" id="IPR019660">
    <property type="entry name" value="Put_sensory_transdc_reg_YbjN"/>
</dbReference>
<gene>
    <name evidence="1" type="ORF">DXZ20_32140</name>
</gene>
<name>A0A6M0RVH0_9CYAN</name>
<evidence type="ECO:0000313" key="1">
    <source>
        <dbReference type="EMBL" id="NEZ60218.1"/>
    </source>
</evidence>
<dbReference type="EMBL" id="QXHD01000004">
    <property type="protein sequence ID" value="NEZ60218.1"/>
    <property type="molecule type" value="Genomic_DNA"/>
</dbReference>
<keyword evidence="2" id="KW-1185">Reference proteome</keyword>
<dbReference type="RefSeq" id="WP_163668217.1">
    <property type="nucleotide sequence ID" value="NZ_QXHD01000004.1"/>
</dbReference>
<comment type="caution">
    <text evidence="1">The sequence shown here is derived from an EMBL/GenBank/DDBJ whole genome shotgun (WGS) entry which is preliminary data.</text>
</comment>
<evidence type="ECO:0000313" key="2">
    <source>
        <dbReference type="Proteomes" id="UP000481033"/>
    </source>
</evidence>
<dbReference type="Gene3D" id="3.30.1460.10">
    <property type="match status" value="1"/>
</dbReference>
<dbReference type="SUPFAM" id="SSF69635">
    <property type="entry name" value="Type III secretory system chaperone-like"/>
    <property type="match status" value="1"/>
</dbReference>
<accession>A0A6M0RVH0</accession>
<dbReference type="Pfam" id="PF10722">
    <property type="entry name" value="YbjN"/>
    <property type="match status" value="1"/>
</dbReference>
<sequence length="157" mass="16957">MSTLNVETAGETISAGTESFQASHVDVIETVIASLDQGGNAMVSRDDEGYLWKFTYGSVTVYVQLTGTGDEDTLTVWSPLLKLPVTNQNDLMQELLAKNCGETFEACFGISNQEVLVLASRILADINPGEISRLMTIVATIADETDDVLKEKYPSAS</sequence>